<evidence type="ECO:0000259" key="1">
    <source>
        <dbReference type="Pfam" id="PF08241"/>
    </source>
</evidence>
<accession>A0AB33K396</accession>
<proteinExistence type="predicted"/>
<reference evidence="2" key="1">
    <citation type="submission" date="2024-07" db="EMBL/GenBank/DDBJ databases">
        <title>Complete genome sequences of cellulolytic bacteria, Kitasatospora sp. CMC57 and Streptomyces sp. CMC78, isolated from Japanese agricultural soil.</title>
        <authorList>
            <person name="Hashimoto T."/>
            <person name="Ito M."/>
            <person name="Iwamoto M."/>
            <person name="Fukahori D."/>
            <person name="Shoda T."/>
            <person name="Sakoda M."/>
            <person name="Morohoshi T."/>
            <person name="Mitsuboshi M."/>
            <person name="Nishizawa T."/>
        </authorList>
    </citation>
    <scope>NUCLEOTIDE SEQUENCE</scope>
    <source>
        <strain evidence="2">CMC57</strain>
    </source>
</reference>
<dbReference type="PANTHER" id="PTHR43591">
    <property type="entry name" value="METHYLTRANSFERASE"/>
    <property type="match status" value="1"/>
</dbReference>
<dbReference type="CDD" id="cd02440">
    <property type="entry name" value="AdoMet_MTases"/>
    <property type="match status" value="1"/>
</dbReference>
<dbReference type="Pfam" id="PF08241">
    <property type="entry name" value="Methyltransf_11"/>
    <property type="match status" value="1"/>
</dbReference>
<organism evidence="2">
    <name type="scientific">Kitasatospora sp. CMC57</name>
    <dbReference type="NCBI Taxonomy" id="3231513"/>
    <lineage>
        <taxon>Bacteria</taxon>
        <taxon>Bacillati</taxon>
        <taxon>Actinomycetota</taxon>
        <taxon>Actinomycetes</taxon>
        <taxon>Kitasatosporales</taxon>
        <taxon>Streptomycetaceae</taxon>
        <taxon>Kitasatospora</taxon>
    </lineage>
</organism>
<dbReference type="AlphaFoldDB" id="A0AB33K396"/>
<gene>
    <name evidence="2" type="ORF">KCMC57_60460</name>
</gene>
<dbReference type="InterPro" id="IPR029063">
    <property type="entry name" value="SAM-dependent_MTases_sf"/>
</dbReference>
<evidence type="ECO:0000313" key="2">
    <source>
        <dbReference type="EMBL" id="BFP49678.1"/>
    </source>
</evidence>
<sequence>MVVQVTAFDGYERRTWAGRAEAYAGSFARLCAYPVPQVLDAAAVGQGVRVLDVGTGTGTVAAAACERGAKVTAVYAEPGMVELAAQAAPSAEVMTAVLPELPFEDGTFDAVVGNFVLNHVGRPRVALAELRRVLRPGGRVALTIWAVPAPAGQALLGRAVQAAGVTRPPHLPPLAAEDDFPRDPDGLASLLASAGLHEAACRTIHWDHRADPEEWWSGPASGVAFIGQLLLSRPEPIRAEVKHHFDLLSREFLGEDGRLVLPHAALLATAHR</sequence>
<dbReference type="InterPro" id="IPR013216">
    <property type="entry name" value="Methyltransf_11"/>
</dbReference>
<dbReference type="GO" id="GO:0008757">
    <property type="term" value="F:S-adenosylmethionine-dependent methyltransferase activity"/>
    <property type="evidence" value="ECO:0007669"/>
    <property type="project" value="InterPro"/>
</dbReference>
<dbReference type="SUPFAM" id="SSF53335">
    <property type="entry name" value="S-adenosyl-L-methionine-dependent methyltransferases"/>
    <property type="match status" value="1"/>
</dbReference>
<protein>
    <recommendedName>
        <fullName evidence="1">Methyltransferase type 11 domain-containing protein</fullName>
    </recommendedName>
</protein>
<feature type="domain" description="Methyltransferase type 11" evidence="1">
    <location>
        <begin position="51"/>
        <end position="141"/>
    </location>
</feature>
<name>A0AB33K396_9ACTN</name>
<dbReference type="Gene3D" id="3.40.50.150">
    <property type="entry name" value="Vaccinia Virus protein VP39"/>
    <property type="match status" value="1"/>
</dbReference>
<dbReference type="EMBL" id="AP035881">
    <property type="protein sequence ID" value="BFP49678.1"/>
    <property type="molecule type" value="Genomic_DNA"/>
</dbReference>